<organism evidence="4 5">
    <name type="scientific">Pseudomonas petrae</name>
    <dbReference type="NCBI Taxonomy" id="2912190"/>
    <lineage>
        <taxon>Bacteria</taxon>
        <taxon>Pseudomonadati</taxon>
        <taxon>Pseudomonadota</taxon>
        <taxon>Gammaproteobacteria</taxon>
        <taxon>Pseudomonadales</taxon>
        <taxon>Pseudomonadaceae</taxon>
        <taxon>Pseudomonas</taxon>
    </lineage>
</organism>
<dbReference type="PANTHER" id="PTHR43877">
    <property type="entry name" value="AMINOALKYLPHOSPHONATE N-ACETYLTRANSFERASE-RELATED-RELATED"/>
    <property type="match status" value="1"/>
</dbReference>
<evidence type="ECO:0000259" key="3">
    <source>
        <dbReference type="PROSITE" id="PS51186"/>
    </source>
</evidence>
<protein>
    <submittedName>
        <fullName evidence="4">GNAT family N-acetyltransferase</fullName>
    </submittedName>
</protein>
<evidence type="ECO:0000256" key="2">
    <source>
        <dbReference type="ARBA" id="ARBA00023315"/>
    </source>
</evidence>
<feature type="domain" description="N-acetyltransferase" evidence="3">
    <location>
        <begin position="1"/>
        <end position="155"/>
    </location>
</feature>
<keyword evidence="5" id="KW-1185">Reference proteome</keyword>
<dbReference type="SUPFAM" id="SSF55729">
    <property type="entry name" value="Acyl-CoA N-acyltransferases (Nat)"/>
    <property type="match status" value="1"/>
</dbReference>
<name>A0ABS9I230_9PSED</name>
<dbReference type="CDD" id="cd04301">
    <property type="entry name" value="NAT_SF"/>
    <property type="match status" value="1"/>
</dbReference>
<accession>A0ABS9I230</accession>
<evidence type="ECO:0000313" key="5">
    <source>
        <dbReference type="Proteomes" id="UP001162905"/>
    </source>
</evidence>
<dbReference type="Proteomes" id="UP001162905">
    <property type="component" value="Unassembled WGS sequence"/>
</dbReference>
<dbReference type="InterPro" id="IPR016181">
    <property type="entry name" value="Acyl_CoA_acyltransferase"/>
</dbReference>
<comment type="caution">
    <text evidence="4">The sequence shown here is derived from an EMBL/GenBank/DDBJ whole genome shotgun (WGS) entry which is preliminary data.</text>
</comment>
<proteinExistence type="predicted"/>
<dbReference type="InterPro" id="IPR050832">
    <property type="entry name" value="Bact_Acetyltransf"/>
</dbReference>
<keyword evidence="2" id="KW-0012">Acyltransferase</keyword>
<keyword evidence="1" id="KW-0808">Transferase</keyword>
<dbReference type="RefSeq" id="WP_237250819.1">
    <property type="nucleotide sequence ID" value="NZ_JAKJXE010000010.1"/>
</dbReference>
<sequence length="155" mass="17202">MNLMTMSAADYQAFAERSVAGYARDIARTYGVPDALAFISASADFNELLEDGLDTEGHYFYRLCIGDDVEVGSLWIGIVENPPSPTRLFVYDLEIHPAFRRQGLGRQALSAVEAWAIERGIRRLELNVFADNHAARTLYETSGMAACEMTMGKNL</sequence>
<dbReference type="Pfam" id="PF00583">
    <property type="entry name" value="Acetyltransf_1"/>
    <property type="match status" value="1"/>
</dbReference>
<dbReference type="Gene3D" id="3.40.630.30">
    <property type="match status" value="1"/>
</dbReference>
<dbReference type="InterPro" id="IPR000182">
    <property type="entry name" value="GNAT_dom"/>
</dbReference>
<evidence type="ECO:0000256" key="1">
    <source>
        <dbReference type="ARBA" id="ARBA00022679"/>
    </source>
</evidence>
<dbReference type="EMBL" id="JAKJXH010000004">
    <property type="protein sequence ID" value="MCF7541585.1"/>
    <property type="molecule type" value="Genomic_DNA"/>
</dbReference>
<dbReference type="PROSITE" id="PS51186">
    <property type="entry name" value="GNAT"/>
    <property type="match status" value="1"/>
</dbReference>
<evidence type="ECO:0000313" key="4">
    <source>
        <dbReference type="EMBL" id="MCF7541585.1"/>
    </source>
</evidence>
<reference evidence="4" key="1">
    <citation type="submission" date="2022-01" db="EMBL/GenBank/DDBJ databases">
        <title>Pseudomonas sp. nov. isolated from Antarctic regolith.</title>
        <authorList>
            <person name="Novakova D."/>
            <person name="Sedlar K."/>
        </authorList>
    </citation>
    <scope>NUCLEOTIDE SEQUENCE</scope>
    <source>
        <strain evidence="4">P2647</strain>
    </source>
</reference>
<gene>
    <name evidence="4" type="ORF">L4G47_05030</name>
</gene>